<evidence type="ECO:0000313" key="2">
    <source>
        <dbReference type="EMBL" id="CRZ11050.1"/>
    </source>
</evidence>
<reference evidence="2" key="1">
    <citation type="submission" date="2015-04" db="EMBL/GenBank/DDBJ databases">
        <title>The genome sequence of the plant pathogenic Rhizarian Plasmodiophora brassicae reveals insights in its biotrophic life cycle and the origin of chitin synthesis.</title>
        <authorList>
            <person name="Schwelm A."/>
            <person name="Fogelqvist J."/>
            <person name="Knaust A."/>
            <person name="Julke S."/>
            <person name="Lilja T."/>
            <person name="Dhandapani V."/>
            <person name="Bonilla-Rosso G."/>
            <person name="Karlsson M."/>
            <person name="Shevchenko A."/>
            <person name="Choi S.R."/>
            <person name="Kim H.G."/>
            <person name="Park J.Y."/>
            <person name="Lim Y.P."/>
            <person name="Ludwig-Muller J."/>
            <person name="Dixelius C."/>
        </authorList>
    </citation>
    <scope>NUCLEOTIDE SEQUENCE</scope>
    <source>
        <tissue evidence="2">Potato root galls</tissue>
    </source>
</reference>
<accession>A0A0H5RA73</accession>
<evidence type="ECO:0000256" key="1">
    <source>
        <dbReference type="SAM" id="MobiDB-lite"/>
    </source>
</evidence>
<proteinExistence type="predicted"/>
<name>A0A0H5RA73_9EUKA</name>
<dbReference type="Gene3D" id="1.20.1270.60">
    <property type="entry name" value="Arfaptin homology (AH) domain/BAR domain"/>
    <property type="match status" value="1"/>
</dbReference>
<dbReference type="AlphaFoldDB" id="A0A0H5RA73"/>
<protein>
    <submittedName>
        <fullName evidence="2">Uncharacterized protein</fullName>
    </submittedName>
</protein>
<feature type="region of interest" description="Disordered" evidence="1">
    <location>
        <begin position="1"/>
        <end position="50"/>
    </location>
</feature>
<dbReference type="EMBL" id="HACM01010608">
    <property type="protein sequence ID" value="CRZ11050.1"/>
    <property type="molecule type" value="Transcribed_RNA"/>
</dbReference>
<sequence length="486" mass="53654">MQATRDNEAERGYASSSSDSESCVDSRCEEVITPPAENELVPEANSEQDEPKIPVEADFWMTTRQAQCGANLSERMATFMKAVTLAQSEFAEKLAAISAGELARAKPASDDAAVYQEYWVQLQLAMRLCRTWSQSSKEMSASISQLLTPMDRIVHAGRSRLKESAVWNVELNKALSVFHTNVAKRQAKCYKALSVVMTPEYFDQSPARKSHAVRRAAPTVTKYVEQIEEANTWISKYMSQRPVLKNRLEALELKRIDITRNALKTFASQVKTMGNVMAESADEIMNGVANIDDEVCRLSFINSCSLMPTPHLENPALFQYTLPVPITELGIRPVRQPRIHQANPNVARDDVFEAAPDRQASSSVASDASEENSAIGKRLSSFANMMFGGQQQQQQSNRPQKTASKTMTMTASVVDEAEMASDILDNDDDAHAVERTVGMAMASEQPTRFGNIVVRSELPKTGVTAPMQAIIKARRVHDVSDAAPIA</sequence>
<dbReference type="SUPFAM" id="SSF103657">
    <property type="entry name" value="BAR/IMD domain-like"/>
    <property type="match status" value="1"/>
</dbReference>
<feature type="compositionally biased region" description="Basic and acidic residues" evidence="1">
    <location>
        <begin position="1"/>
        <end position="11"/>
    </location>
</feature>
<dbReference type="InterPro" id="IPR027267">
    <property type="entry name" value="AH/BAR_dom_sf"/>
</dbReference>
<organism evidence="2">
    <name type="scientific">Spongospora subterranea</name>
    <dbReference type="NCBI Taxonomy" id="70186"/>
    <lineage>
        <taxon>Eukaryota</taxon>
        <taxon>Sar</taxon>
        <taxon>Rhizaria</taxon>
        <taxon>Endomyxa</taxon>
        <taxon>Phytomyxea</taxon>
        <taxon>Plasmodiophorida</taxon>
        <taxon>Plasmodiophoridae</taxon>
        <taxon>Spongospora</taxon>
    </lineage>
</organism>